<sequence>MTERVATTLGLYPLPDWAKDELSDLKGHQKGDLVDGDEGPGVREAYERVREELIEDQRAAGLDRIVEGQGRWDDFLAHPLAVHDAVETGGIVRYYDNNNFYRDPRVVDDLGASGDVPAELDTATGLLNEDESLQAVLPGPYTLAELATDEHYGDEAEFLHAIAEFLAGEVEALPAHETLFLLDPSLVTDPPEGEENERVSDAVDAVAAATDADVVLQSYWDAHEEKTYAHLMDADVDAFGFDFVAGDRDAHLYNVTEFGTKGSISLGLVDGQNTAVESADTVAERIDWVLDQIPSQTFDTVYATPNTELAYLPVSTYREKLSVLAEAAEIAPETEVSA</sequence>
<comment type="caution">
    <text evidence="2">The sequence shown here is derived from an EMBL/GenBank/DDBJ whole genome shotgun (WGS) entry which is preliminary data.</text>
</comment>
<accession>A0ABD6B7Q0</accession>
<reference evidence="2 3" key="1">
    <citation type="journal article" date="2019" name="Int. J. Syst. Evol. Microbiol.">
        <title>The Global Catalogue of Microorganisms (GCM) 10K type strain sequencing project: providing services to taxonomists for standard genome sequencing and annotation.</title>
        <authorList>
            <consortium name="The Broad Institute Genomics Platform"/>
            <consortium name="The Broad Institute Genome Sequencing Center for Infectious Disease"/>
            <person name="Wu L."/>
            <person name="Ma J."/>
        </authorList>
    </citation>
    <scope>NUCLEOTIDE SEQUENCE [LARGE SCALE GENOMIC DNA]</scope>
    <source>
        <strain evidence="2 3">CGMCC 1.12285</strain>
    </source>
</reference>
<evidence type="ECO:0000313" key="3">
    <source>
        <dbReference type="Proteomes" id="UP001597111"/>
    </source>
</evidence>
<organism evidence="2 3">
    <name type="scientific">Halolamina salina</name>
    <dbReference type="NCBI Taxonomy" id="1220023"/>
    <lineage>
        <taxon>Archaea</taxon>
        <taxon>Methanobacteriati</taxon>
        <taxon>Methanobacteriota</taxon>
        <taxon>Stenosarchaea group</taxon>
        <taxon>Halobacteria</taxon>
        <taxon>Halobacteriales</taxon>
        <taxon>Haloferacaceae</taxon>
    </lineage>
</organism>
<evidence type="ECO:0000259" key="1">
    <source>
        <dbReference type="Pfam" id="PF08267"/>
    </source>
</evidence>
<protein>
    <submittedName>
        <fullName evidence="2">5-methyltetrahydropteroyltriglutamate--homocysteine methyltransferase</fullName>
    </submittedName>
</protein>
<dbReference type="Gene3D" id="3.20.20.210">
    <property type="match status" value="1"/>
</dbReference>
<dbReference type="GO" id="GO:0008168">
    <property type="term" value="F:methyltransferase activity"/>
    <property type="evidence" value="ECO:0007669"/>
    <property type="project" value="UniProtKB-KW"/>
</dbReference>
<dbReference type="EMBL" id="JBHUDH010000121">
    <property type="protein sequence ID" value="MFD1526793.1"/>
    <property type="molecule type" value="Genomic_DNA"/>
</dbReference>
<dbReference type="Pfam" id="PF08267">
    <property type="entry name" value="Meth_synt_1"/>
    <property type="match status" value="1"/>
</dbReference>
<dbReference type="AlphaFoldDB" id="A0ABD6B7Q0"/>
<dbReference type="RefSeq" id="WP_379731893.1">
    <property type="nucleotide sequence ID" value="NZ_JBHSWZ010000161.1"/>
</dbReference>
<dbReference type="Proteomes" id="UP001597111">
    <property type="component" value="Unassembled WGS sequence"/>
</dbReference>
<evidence type="ECO:0000313" key="2">
    <source>
        <dbReference type="EMBL" id="MFD1526793.1"/>
    </source>
</evidence>
<keyword evidence="3" id="KW-1185">Reference proteome</keyword>
<dbReference type="SUPFAM" id="SSF51726">
    <property type="entry name" value="UROD/MetE-like"/>
    <property type="match status" value="1"/>
</dbReference>
<name>A0ABD6B7Q0_9EURY</name>
<dbReference type="InterPro" id="IPR038071">
    <property type="entry name" value="UROD/MetE-like_sf"/>
</dbReference>
<keyword evidence="2" id="KW-0489">Methyltransferase</keyword>
<proteinExistence type="predicted"/>
<dbReference type="InterPro" id="IPR013215">
    <property type="entry name" value="Cbl-indep_Met_Synth_N"/>
</dbReference>
<gene>
    <name evidence="2" type="ORF">ACFR9S_10875</name>
</gene>
<feature type="domain" description="Cobalamin-independent methionine synthase MetE N-terminal" evidence="1">
    <location>
        <begin position="91"/>
        <end position="286"/>
    </location>
</feature>
<keyword evidence="2" id="KW-0808">Transferase</keyword>
<dbReference type="GO" id="GO:0032259">
    <property type="term" value="P:methylation"/>
    <property type="evidence" value="ECO:0007669"/>
    <property type="project" value="UniProtKB-KW"/>
</dbReference>